<protein>
    <submittedName>
        <fullName evidence="5">2610_t:CDS:1</fullName>
    </submittedName>
</protein>
<comment type="caution">
    <text evidence="5">The sequence shown here is derived from an EMBL/GenBank/DDBJ whole genome shotgun (WGS) entry which is preliminary data.</text>
</comment>
<keyword evidence="2" id="KW-0805">Transcription regulation</keyword>
<keyword evidence="3" id="KW-0804">Transcription</keyword>
<dbReference type="Pfam" id="PF12767">
    <property type="entry name" value="SAGA-Tad1"/>
    <property type="match status" value="2"/>
</dbReference>
<dbReference type="GO" id="GO:0005634">
    <property type="term" value="C:nucleus"/>
    <property type="evidence" value="ECO:0007669"/>
    <property type="project" value="UniProtKB-SubCell"/>
</dbReference>
<evidence type="ECO:0000256" key="1">
    <source>
        <dbReference type="ARBA" id="ARBA00004123"/>
    </source>
</evidence>
<dbReference type="CDD" id="cd22933">
    <property type="entry name" value="HFD_HFI1"/>
    <property type="match status" value="1"/>
</dbReference>
<organism evidence="5 6">
    <name type="scientific">Diversispora eburnea</name>
    <dbReference type="NCBI Taxonomy" id="1213867"/>
    <lineage>
        <taxon>Eukaryota</taxon>
        <taxon>Fungi</taxon>
        <taxon>Fungi incertae sedis</taxon>
        <taxon>Mucoromycota</taxon>
        <taxon>Glomeromycotina</taxon>
        <taxon>Glomeromycetes</taxon>
        <taxon>Diversisporales</taxon>
        <taxon>Diversisporaceae</taxon>
        <taxon>Diversispora</taxon>
    </lineage>
</organism>
<evidence type="ECO:0000256" key="4">
    <source>
        <dbReference type="ARBA" id="ARBA00023242"/>
    </source>
</evidence>
<dbReference type="InterPro" id="IPR024738">
    <property type="entry name" value="Hfi1/Tada1"/>
</dbReference>
<evidence type="ECO:0000313" key="6">
    <source>
        <dbReference type="Proteomes" id="UP000789706"/>
    </source>
</evidence>
<gene>
    <name evidence="5" type="ORF">DEBURN_LOCUS5501</name>
</gene>
<dbReference type="OrthoDB" id="10264870at2759"/>
<evidence type="ECO:0000313" key="5">
    <source>
        <dbReference type="EMBL" id="CAG8517686.1"/>
    </source>
</evidence>
<sequence>MNSNTPDNFDPIAWKTQLDNTLGENKEQYWNHVQSFIQGKINRMELDFWANLFLPQGHEYLHEKFIQASINKNKKRISNNVSDKKNQNDIQKRTRVLMKDDDNSSTQYKALKDIFKSMDKEDRDQLHCFLKTILIREFPDYNEIYQRMTEIALNHELTGGIQEDCVSLMLHALEVHTKNIIHNCIKKVRNNNALKGDEENNNVSPPITLKDLAFSIEVSPYNFNFSSSLKEEIRIKSKNNDINLTE</sequence>
<dbReference type="Proteomes" id="UP000789706">
    <property type="component" value="Unassembled WGS sequence"/>
</dbReference>
<dbReference type="GO" id="GO:0003713">
    <property type="term" value="F:transcription coactivator activity"/>
    <property type="evidence" value="ECO:0007669"/>
    <property type="project" value="TreeGrafter"/>
</dbReference>
<comment type="subcellular location">
    <subcellularLocation>
        <location evidence="1">Nucleus</location>
    </subcellularLocation>
</comment>
<keyword evidence="6" id="KW-1185">Reference proteome</keyword>
<dbReference type="GO" id="GO:0006357">
    <property type="term" value="P:regulation of transcription by RNA polymerase II"/>
    <property type="evidence" value="ECO:0007669"/>
    <property type="project" value="TreeGrafter"/>
</dbReference>
<evidence type="ECO:0000256" key="2">
    <source>
        <dbReference type="ARBA" id="ARBA00023015"/>
    </source>
</evidence>
<dbReference type="GO" id="GO:0000124">
    <property type="term" value="C:SAGA complex"/>
    <property type="evidence" value="ECO:0007669"/>
    <property type="project" value="TreeGrafter"/>
</dbReference>
<dbReference type="PANTHER" id="PTHR21277">
    <property type="entry name" value="TRANSCRIPTIONAL ADAPTER 1"/>
    <property type="match status" value="1"/>
</dbReference>
<dbReference type="EMBL" id="CAJVPK010000493">
    <property type="protein sequence ID" value="CAG8517686.1"/>
    <property type="molecule type" value="Genomic_DNA"/>
</dbReference>
<dbReference type="PANTHER" id="PTHR21277:SF5">
    <property type="entry name" value="TRANSCRIPTIONAL ADAPTER 1"/>
    <property type="match status" value="1"/>
</dbReference>
<keyword evidence="4" id="KW-0539">Nucleus</keyword>
<evidence type="ECO:0000256" key="3">
    <source>
        <dbReference type="ARBA" id="ARBA00023163"/>
    </source>
</evidence>
<name>A0A9N9A3D5_9GLOM</name>
<accession>A0A9N9A3D5</accession>
<reference evidence="5" key="1">
    <citation type="submission" date="2021-06" db="EMBL/GenBank/DDBJ databases">
        <authorList>
            <person name="Kallberg Y."/>
            <person name="Tangrot J."/>
            <person name="Rosling A."/>
        </authorList>
    </citation>
    <scope>NUCLEOTIDE SEQUENCE</scope>
    <source>
        <strain evidence="5">AZ414A</strain>
    </source>
</reference>
<dbReference type="AlphaFoldDB" id="A0A9N9A3D5"/>
<proteinExistence type="predicted"/>